<dbReference type="Pfam" id="PF00440">
    <property type="entry name" value="TetR_N"/>
    <property type="match status" value="1"/>
</dbReference>
<keyword evidence="1" id="KW-0805">Transcription regulation</keyword>
<evidence type="ECO:0000256" key="4">
    <source>
        <dbReference type="PROSITE-ProRule" id="PRU00335"/>
    </source>
</evidence>
<dbReference type="Gene3D" id="1.10.357.10">
    <property type="entry name" value="Tetracycline Repressor, domain 2"/>
    <property type="match status" value="1"/>
</dbReference>
<dbReference type="SUPFAM" id="SSF46689">
    <property type="entry name" value="Homeodomain-like"/>
    <property type="match status" value="1"/>
</dbReference>
<dbReference type="PANTHER" id="PTHR47506">
    <property type="entry name" value="TRANSCRIPTIONAL REGULATORY PROTEIN"/>
    <property type="match status" value="1"/>
</dbReference>
<dbReference type="SUPFAM" id="SSF48498">
    <property type="entry name" value="Tetracyclin repressor-like, C-terminal domain"/>
    <property type="match status" value="1"/>
</dbReference>
<dbReference type="InParanoid" id="A0A420XUB5"/>
<dbReference type="PRINTS" id="PR00455">
    <property type="entry name" value="HTHTETR"/>
</dbReference>
<evidence type="ECO:0000313" key="7">
    <source>
        <dbReference type="Proteomes" id="UP000281955"/>
    </source>
</evidence>
<feature type="domain" description="HTH tetR-type" evidence="5">
    <location>
        <begin position="1"/>
        <end position="61"/>
    </location>
</feature>
<keyword evidence="3" id="KW-0804">Transcription</keyword>
<evidence type="ECO:0000259" key="5">
    <source>
        <dbReference type="PROSITE" id="PS50977"/>
    </source>
</evidence>
<dbReference type="InterPro" id="IPR001647">
    <property type="entry name" value="HTH_TetR"/>
</dbReference>
<dbReference type="InterPro" id="IPR011075">
    <property type="entry name" value="TetR_C"/>
</dbReference>
<dbReference type="EMBL" id="RBWV01000009">
    <property type="protein sequence ID" value="RKS80462.1"/>
    <property type="molecule type" value="Genomic_DNA"/>
</dbReference>
<keyword evidence="2 4" id="KW-0238">DNA-binding</keyword>
<dbReference type="GO" id="GO:0003677">
    <property type="term" value="F:DNA binding"/>
    <property type="evidence" value="ECO:0007669"/>
    <property type="project" value="UniProtKB-UniRule"/>
</dbReference>
<dbReference type="InterPro" id="IPR009057">
    <property type="entry name" value="Homeodomain-like_sf"/>
</dbReference>
<dbReference type="RefSeq" id="WP_121192140.1">
    <property type="nucleotide sequence ID" value="NZ_RBWV01000009.1"/>
</dbReference>
<name>A0A420XUB5_9ACTN</name>
<dbReference type="AlphaFoldDB" id="A0A420XUB5"/>
<dbReference type="Proteomes" id="UP000281955">
    <property type="component" value="Unassembled WGS sequence"/>
</dbReference>
<proteinExistence type="predicted"/>
<dbReference type="OrthoDB" id="3687980at2"/>
<dbReference type="Pfam" id="PF16925">
    <property type="entry name" value="TetR_C_13"/>
    <property type="match status" value="1"/>
</dbReference>
<reference evidence="6 7" key="1">
    <citation type="submission" date="2018-10" db="EMBL/GenBank/DDBJ databases">
        <title>Genomic Encyclopedia of Archaeal and Bacterial Type Strains, Phase II (KMG-II): from individual species to whole genera.</title>
        <authorList>
            <person name="Goeker M."/>
        </authorList>
    </citation>
    <scope>NUCLEOTIDE SEQUENCE [LARGE SCALE GENOMIC DNA]</scope>
    <source>
        <strain evidence="6 7">RP-AC37</strain>
    </source>
</reference>
<sequence length="191" mass="20837">MDTRTRLLESTQDLLWDRGYVGTSPRAIQERAGAGQGSMYHHFSGKHDLAVAAMRLTTEQVRERAEQLLGAEGTAYARVEAYLRFERDALRGCRVGRMTQDPEVVADDELRAPVADAIAWQRGRIAQVLAEGVARGELSPALSPERTAATLVAVVQGAYVEARAAGSREPYDAAIEGALDLLRACVLTERD</sequence>
<evidence type="ECO:0000256" key="3">
    <source>
        <dbReference type="ARBA" id="ARBA00023163"/>
    </source>
</evidence>
<evidence type="ECO:0000256" key="2">
    <source>
        <dbReference type="ARBA" id="ARBA00023125"/>
    </source>
</evidence>
<protein>
    <submittedName>
        <fullName evidence="6">AcrR family transcriptional regulator</fullName>
    </submittedName>
</protein>
<dbReference type="PROSITE" id="PS50977">
    <property type="entry name" value="HTH_TETR_2"/>
    <property type="match status" value="1"/>
</dbReference>
<gene>
    <name evidence="6" type="ORF">CLV35_0894</name>
</gene>
<dbReference type="InterPro" id="IPR036271">
    <property type="entry name" value="Tet_transcr_reg_TetR-rel_C_sf"/>
</dbReference>
<evidence type="ECO:0000256" key="1">
    <source>
        <dbReference type="ARBA" id="ARBA00023015"/>
    </source>
</evidence>
<feature type="DNA-binding region" description="H-T-H motif" evidence="4">
    <location>
        <begin position="24"/>
        <end position="43"/>
    </location>
</feature>
<comment type="caution">
    <text evidence="6">The sequence shown here is derived from an EMBL/GenBank/DDBJ whole genome shotgun (WGS) entry which is preliminary data.</text>
</comment>
<dbReference type="PANTHER" id="PTHR47506:SF3">
    <property type="entry name" value="HTH-TYPE TRANSCRIPTIONAL REGULATOR LMRA"/>
    <property type="match status" value="1"/>
</dbReference>
<evidence type="ECO:0000313" key="6">
    <source>
        <dbReference type="EMBL" id="RKS80462.1"/>
    </source>
</evidence>
<accession>A0A420XUB5</accession>
<keyword evidence="7" id="KW-1185">Reference proteome</keyword>
<organism evidence="6 7">
    <name type="scientific">Motilibacter peucedani</name>
    <dbReference type="NCBI Taxonomy" id="598650"/>
    <lineage>
        <taxon>Bacteria</taxon>
        <taxon>Bacillati</taxon>
        <taxon>Actinomycetota</taxon>
        <taxon>Actinomycetes</taxon>
        <taxon>Motilibacterales</taxon>
        <taxon>Motilibacteraceae</taxon>
        <taxon>Motilibacter</taxon>
    </lineage>
</organism>